<reference evidence="2" key="1">
    <citation type="submission" date="2016-12" db="EMBL/GenBank/DDBJ databases">
        <title>Discovery of methanogenic haloarchaea.</title>
        <authorList>
            <person name="Sorokin D.Y."/>
            <person name="Makarova K.S."/>
            <person name="Abbas B."/>
            <person name="Ferrer M."/>
            <person name="Golyshin P.N."/>
        </authorList>
    </citation>
    <scope>NUCLEOTIDE SEQUENCE [LARGE SCALE GENOMIC DNA]</scope>
    <source>
        <strain evidence="2">HMET1</strain>
    </source>
</reference>
<name>A0A1Q6DRU0_METT1</name>
<evidence type="ECO:0000256" key="1">
    <source>
        <dbReference type="SAM" id="Phobius"/>
    </source>
</evidence>
<protein>
    <submittedName>
        <fullName evidence="2">Uncharacterized protein</fullName>
    </submittedName>
</protein>
<evidence type="ECO:0000313" key="3">
    <source>
        <dbReference type="Proteomes" id="UP000185744"/>
    </source>
</evidence>
<comment type="caution">
    <text evidence="2">The sequence shown here is derived from an EMBL/GenBank/DDBJ whole genome shotgun (WGS) entry which is preliminary data.</text>
</comment>
<feature type="transmembrane region" description="Helical" evidence="1">
    <location>
        <begin position="51"/>
        <end position="74"/>
    </location>
</feature>
<keyword evidence="3" id="KW-1185">Reference proteome</keyword>
<accession>A0A1Q6DRU0</accession>
<organism evidence="2 3">
    <name type="scientific">Methanohalarchaeum thermophilum</name>
    <dbReference type="NCBI Taxonomy" id="1903181"/>
    <lineage>
        <taxon>Archaea</taxon>
        <taxon>Methanobacteriati</taxon>
        <taxon>Methanobacteriota</taxon>
        <taxon>Methanonatronarchaeia</taxon>
        <taxon>Methanonatronarchaeales</taxon>
        <taxon>Methanonatronarchaeaceae</taxon>
        <taxon>Candidatus Methanohalarchaeum</taxon>
    </lineage>
</organism>
<proteinExistence type="predicted"/>
<dbReference type="EMBL" id="MSDW01000004">
    <property type="protein sequence ID" value="OKY77089.1"/>
    <property type="molecule type" value="Genomic_DNA"/>
</dbReference>
<evidence type="ECO:0000313" key="2">
    <source>
        <dbReference type="EMBL" id="OKY77089.1"/>
    </source>
</evidence>
<dbReference type="AlphaFoldDB" id="A0A1Q6DRU0"/>
<keyword evidence="1" id="KW-1133">Transmembrane helix</keyword>
<sequence>MNHTVILAIFMSLIIGLILPSKVDILNILFDKISYEMISSFNFGFFKETVYIIYYLGNAAITMLTSFLVIFPFLNFLELHSEFNLKKIDYQNSEREVENKEPSQ</sequence>
<dbReference type="Proteomes" id="UP000185744">
    <property type="component" value="Unassembled WGS sequence"/>
</dbReference>
<keyword evidence="1" id="KW-0812">Transmembrane</keyword>
<feature type="transmembrane region" description="Helical" evidence="1">
    <location>
        <begin position="6"/>
        <end position="30"/>
    </location>
</feature>
<dbReference type="InParanoid" id="A0A1Q6DRU0"/>
<keyword evidence="1" id="KW-0472">Membrane</keyword>
<gene>
    <name evidence="2" type="ORF">BTN85_2212</name>
</gene>